<dbReference type="InParanoid" id="A0A1Y2LU59"/>
<organism evidence="1 2">
    <name type="scientific">Epicoccum nigrum</name>
    <name type="common">Soil fungus</name>
    <name type="synonym">Epicoccum purpurascens</name>
    <dbReference type="NCBI Taxonomy" id="105696"/>
    <lineage>
        <taxon>Eukaryota</taxon>
        <taxon>Fungi</taxon>
        <taxon>Dikarya</taxon>
        <taxon>Ascomycota</taxon>
        <taxon>Pezizomycotina</taxon>
        <taxon>Dothideomycetes</taxon>
        <taxon>Pleosporomycetidae</taxon>
        <taxon>Pleosporales</taxon>
        <taxon>Pleosporineae</taxon>
        <taxon>Didymellaceae</taxon>
        <taxon>Epicoccum</taxon>
    </lineage>
</organism>
<evidence type="ECO:0000313" key="2">
    <source>
        <dbReference type="Proteomes" id="UP000193240"/>
    </source>
</evidence>
<protein>
    <submittedName>
        <fullName evidence="1">Uncharacterized protein</fullName>
    </submittedName>
</protein>
<proteinExistence type="predicted"/>
<sequence>MSLSHTPLEAMSQSGGADIVVKKEIRNRIYDYVADVDTFKILNTEPTPEIKFDGRFDFVAPEEINLPYIPLAHVCRTLRADFLPLFMARIAFSVWFDDIYDLIGCFIFPPTVDAEMAIGQVVIEPRQQWRSTSINEKPLLLLLEAAKGISVVLKNVEIADHVEPKARDYTPQELLKALLGVDCSCFSSYARETVCSMMLDLGTGINKD</sequence>
<dbReference type="AlphaFoldDB" id="A0A1Y2LU59"/>
<gene>
    <name evidence="1" type="ORF">B5807_10035</name>
</gene>
<accession>A0A1Y2LU59</accession>
<dbReference type="Proteomes" id="UP000193240">
    <property type="component" value="Unassembled WGS sequence"/>
</dbReference>
<name>A0A1Y2LU59_EPING</name>
<keyword evidence="2" id="KW-1185">Reference proteome</keyword>
<evidence type="ECO:0000313" key="1">
    <source>
        <dbReference type="EMBL" id="OSS47152.1"/>
    </source>
</evidence>
<reference evidence="1 2" key="1">
    <citation type="journal article" date="2017" name="Genome Announc.">
        <title>Genome sequence of the saprophytic ascomycete Epicoccum nigrum ICMP 19927 strain isolated from New Zealand.</title>
        <authorList>
            <person name="Fokin M."/>
            <person name="Fleetwood D."/>
            <person name="Weir B.S."/>
            <person name="Villas-Boas S.G."/>
        </authorList>
    </citation>
    <scope>NUCLEOTIDE SEQUENCE [LARGE SCALE GENOMIC DNA]</scope>
    <source>
        <strain evidence="1 2">ICMP 19927</strain>
    </source>
</reference>
<dbReference type="EMBL" id="KZ107849">
    <property type="protein sequence ID" value="OSS47152.1"/>
    <property type="molecule type" value="Genomic_DNA"/>
</dbReference>